<feature type="region of interest" description="Disordered" evidence="1">
    <location>
        <begin position="75"/>
        <end position="97"/>
    </location>
</feature>
<evidence type="ECO:0000313" key="3">
    <source>
        <dbReference type="Proteomes" id="UP001430193"/>
    </source>
</evidence>
<evidence type="ECO:0000256" key="1">
    <source>
        <dbReference type="SAM" id="MobiDB-lite"/>
    </source>
</evidence>
<keyword evidence="3" id="KW-1185">Reference proteome</keyword>
<protein>
    <submittedName>
        <fullName evidence="2">Uncharacterized protein</fullName>
    </submittedName>
</protein>
<reference evidence="2" key="1">
    <citation type="submission" date="2020-10" db="EMBL/GenBank/DDBJ databases">
        <title>Phylogeny of dyella-like bacteria.</title>
        <authorList>
            <person name="Fu J."/>
        </authorList>
    </citation>
    <scope>NUCLEOTIDE SEQUENCE</scope>
    <source>
        <strain evidence="2">DHON07</strain>
    </source>
</reference>
<name>A0ABS2KCE3_9GAMM</name>
<organism evidence="2 3">
    <name type="scientific">Dyella mobilis</name>
    <dbReference type="NCBI Taxonomy" id="1849582"/>
    <lineage>
        <taxon>Bacteria</taxon>
        <taxon>Pseudomonadati</taxon>
        <taxon>Pseudomonadota</taxon>
        <taxon>Gammaproteobacteria</taxon>
        <taxon>Lysobacterales</taxon>
        <taxon>Rhodanobacteraceae</taxon>
        <taxon>Dyella</taxon>
    </lineage>
</organism>
<dbReference type="Proteomes" id="UP001430193">
    <property type="component" value="Unassembled WGS sequence"/>
</dbReference>
<gene>
    <name evidence="2" type="ORF">ISS99_04830</name>
</gene>
<dbReference type="RefSeq" id="WP_284343814.1">
    <property type="nucleotide sequence ID" value="NZ_BSOC01000006.1"/>
</dbReference>
<sequence length="97" mass="10183">MRSIPVNDLWVTVTAVAIRGCGAARWRGQWSVYLRREAVQGIVAPPLARGETDLYAREENAYLFAGAEGVEAARKMSSGCPSSASGGGGQDADAARA</sequence>
<dbReference type="EMBL" id="JADIKF010000035">
    <property type="protein sequence ID" value="MBM7128841.1"/>
    <property type="molecule type" value="Genomic_DNA"/>
</dbReference>
<accession>A0ABS2KCE3</accession>
<proteinExistence type="predicted"/>
<evidence type="ECO:0000313" key="2">
    <source>
        <dbReference type="EMBL" id="MBM7128841.1"/>
    </source>
</evidence>
<comment type="caution">
    <text evidence="2">The sequence shown here is derived from an EMBL/GenBank/DDBJ whole genome shotgun (WGS) entry which is preliminary data.</text>
</comment>